<evidence type="ECO:0000313" key="2">
    <source>
        <dbReference type="Proteomes" id="UP000234323"/>
    </source>
</evidence>
<keyword evidence="2" id="KW-1185">Reference proteome</keyword>
<reference evidence="1 2" key="1">
    <citation type="submission" date="2015-10" db="EMBL/GenBank/DDBJ databases">
        <title>Genome analyses suggest a sexual origin of heterokaryosis in a supposedly ancient asexual fungus.</title>
        <authorList>
            <person name="Ropars J."/>
            <person name="Sedzielewska K."/>
            <person name="Noel J."/>
            <person name="Charron P."/>
            <person name="Farinelli L."/>
            <person name="Marton T."/>
            <person name="Kruger M."/>
            <person name="Pelin A."/>
            <person name="Brachmann A."/>
            <person name="Corradi N."/>
        </authorList>
    </citation>
    <scope>NUCLEOTIDE SEQUENCE [LARGE SCALE GENOMIC DNA]</scope>
    <source>
        <strain evidence="1 2">A4</strain>
    </source>
</reference>
<dbReference type="EMBL" id="LLXI01002665">
    <property type="protein sequence ID" value="PKY57718.1"/>
    <property type="molecule type" value="Genomic_DNA"/>
</dbReference>
<evidence type="ECO:0000313" key="1">
    <source>
        <dbReference type="EMBL" id="PKY57718.1"/>
    </source>
</evidence>
<dbReference type="Proteomes" id="UP000234323">
    <property type="component" value="Unassembled WGS sequence"/>
</dbReference>
<proteinExistence type="predicted"/>
<sequence length="67" mass="7870">MKLKEILERNIEEESIFEEILSIEEVPTIEAEEAPNTDNTYEVEENIDDAESEEIKDVDLYLDYCDI</sequence>
<protein>
    <submittedName>
        <fullName evidence="1">Uncharacterized protein</fullName>
    </submittedName>
</protein>
<comment type="caution">
    <text evidence="1">The sequence shown here is derived from an EMBL/GenBank/DDBJ whole genome shotgun (WGS) entry which is preliminary data.</text>
</comment>
<dbReference type="AlphaFoldDB" id="A0A2I1HFR6"/>
<name>A0A2I1HFR6_9GLOM</name>
<organism evidence="1 2">
    <name type="scientific">Rhizophagus irregularis</name>
    <dbReference type="NCBI Taxonomy" id="588596"/>
    <lineage>
        <taxon>Eukaryota</taxon>
        <taxon>Fungi</taxon>
        <taxon>Fungi incertae sedis</taxon>
        <taxon>Mucoromycota</taxon>
        <taxon>Glomeromycotina</taxon>
        <taxon>Glomeromycetes</taxon>
        <taxon>Glomerales</taxon>
        <taxon>Glomeraceae</taxon>
        <taxon>Rhizophagus</taxon>
    </lineage>
</organism>
<gene>
    <name evidence="1" type="ORF">RhiirA4_411836</name>
</gene>
<accession>A0A2I1HFR6</accession>